<dbReference type="InterPro" id="IPR001387">
    <property type="entry name" value="Cro/C1-type_HTH"/>
</dbReference>
<gene>
    <name evidence="2" type="ORF">RM705_34965</name>
</gene>
<dbReference type="RefSeq" id="WP_311649419.1">
    <property type="nucleotide sequence ID" value="NZ_JAVRFA010000132.1"/>
</dbReference>
<dbReference type="Pfam" id="PF13560">
    <property type="entry name" value="HTH_31"/>
    <property type="match status" value="1"/>
</dbReference>
<name>A0ABU2Q656_9ACTN</name>
<dbReference type="EMBL" id="JAVRFA010000132">
    <property type="protein sequence ID" value="MDT0399864.1"/>
    <property type="molecule type" value="Genomic_DNA"/>
</dbReference>
<dbReference type="Gene3D" id="1.10.260.40">
    <property type="entry name" value="lambda repressor-like DNA-binding domains"/>
    <property type="match status" value="1"/>
</dbReference>
<comment type="caution">
    <text evidence="2">The sequence shown here is derived from an EMBL/GenBank/DDBJ whole genome shotgun (WGS) entry which is preliminary data.</text>
</comment>
<dbReference type="Proteomes" id="UP001183881">
    <property type="component" value="Unassembled WGS sequence"/>
</dbReference>
<sequence length="76" mass="8136">MSESADQERGPSDGAAYFGREVEALRRAMELSQPAFAEKLRYKQPQLSKVESGAVLASEGFAEALDRVAGTPGVYG</sequence>
<feature type="non-terminal residue" evidence="2">
    <location>
        <position position="76"/>
    </location>
</feature>
<dbReference type="SMART" id="SM00530">
    <property type="entry name" value="HTH_XRE"/>
    <property type="match status" value="1"/>
</dbReference>
<protein>
    <submittedName>
        <fullName evidence="2">Helix-turn-helix transcriptional regulator</fullName>
    </submittedName>
</protein>
<reference evidence="3" key="1">
    <citation type="submission" date="2023-07" db="EMBL/GenBank/DDBJ databases">
        <title>30 novel species of actinomycetes from the DSMZ collection.</title>
        <authorList>
            <person name="Nouioui I."/>
        </authorList>
    </citation>
    <scope>NUCLEOTIDE SEQUENCE [LARGE SCALE GENOMIC DNA]</scope>
    <source>
        <strain evidence="3">DSM 41636</strain>
    </source>
</reference>
<evidence type="ECO:0000259" key="1">
    <source>
        <dbReference type="SMART" id="SM00530"/>
    </source>
</evidence>
<dbReference type="SUPFAM" id="SSF47413">
    <property type="entry name" value="lambda repressor-like DNA-binding domains"/>
    <property type="match status" value="1"/>
</dbReference>
<dbReference type="CDD" id="cd00093">
    <property type="entry name" value="HTH_XRE"/>
    <property type="match status" value="1"/>
</dbReference>
<evidence type="ECO:0000313" key="2">
    <source>
        <dbReference type="EMBL" id="MDT0399864.1"/>
    </source>
</evidence>
<keyword evidence="3" id="KW-1185">Reference proteome</keyword>
<accession>A0ABU2Q656</accession>
<proteinExistence type="predicted"/>
<evidence type="ECO:0000313" key="3">
    <source>
        <dbReference type="Proteomes" id="UP001183881"/>
    </source>
</evidence>
<dbReference type="InterPro" id="IPR010982">
    <property type="entry name" value="Lambda_DNA-bd_dom_sf"/>
</dbReference>
<organism evidence="2 3">
    <name type="scientific">Streptomyces edwardsiae</name>
    <dbReference type="NCBI Taxonomy" id="3075527"/>
    <lineage>
        <taxon>Bacteria</taxon>
        <taxon>Bacillati</taxon>
        <taxon>Actinomycetota</taxon>
        <taxon>Actinomycetes</taxon>
        <taxon>Kitasatosporales</taxon>
        <taxon>Streptomycetaceae</taxon>
        <taxon>Streptomyces</taxon>
    </lineage>
</organism>
<feature type="domain" description="HTH cro/C1-type" evidence="1">
    <location>
        <begin position="21"/>
        <end position="76"/>
    </location>
</feature>